<evidence type="ECO:0000313" key="1">
    <source>
        <dbReference type="EMBL" id="CAF5116162.1"/>
    </source>
</evidence>
<evidence type="ECO:0000313" key="3">
    <source>
        <dbReference type="Proteomes" id="UP000663848"/>
    </source>
</evidence>
<proteinExistence type="predicted"/>
<protein>
    <submittedName>
        <fullName evidence="1">Uncharacterized protein</fullName>
    </submittedName>
</protein>
<name>A0A822FA53_9BILA</name>
<evidence type="ECO:0000313" key="2">
    <source>
        <dbReference type="EMBL" id="CAF5136849.1"/>
    </source>
</evidence>
<comment type="caution">
    <text evidence="1">The sequence shown here is derived from an EMBL/GenBank/DDBJ whole genome shotgun (WGS) entry which is preliminary data.</text>
</comment>
<dbReference type="EMBL" id="CAJOBR010077923">
    <property type="protein sequence ID" value="CAF5116162.1"/>
    <property type="molecule type" value="Genomic_DNA"/>
</dbReference>
<feature type="non-terminal residue" evidence="1">
    <location>
        <position position="80"/>
    </location>
</feature>
<dbReference type="AlphaFoldDB" id="A0A822FA53"/>
<gene>
    <name evidence="1" type="ORF">QYT958_LOCUS45773</name>
    <name evidence="2" type="ORF">QYT958_LOCUS47350</name>
</gene>
<feature type="non-terminal residue" evidence="1">
    <location>
        <position position="1"/>
    </location>
</feature>
<reference evidence="1" key="1">
    <citation type="submission" date="2021-02" db="EMBL/GenBank/DDBJ databases">
        <authorList>
            <person name="Nowell W R."/>
        </authorList>
    </citation>
    <scope>NUCLEOTIDE SEQUENCE</scope>
</reference>
<accession>A0A822FA53</accession>
<sequence>ILQSLKGQFEPRHKVDIATSPFDISKVNLFQHSLASQTSPMIEASPDIPESVEIHYDAQTPKSPYLLVKTKNSYWIAQPI</sequence>
<dbReference type="Proteomes" id="UP000663848">
    <property type="component" value="Unassembled WGS sequence"/>
</dbReference>
<organism evidence="1 3">
    <name type="scientific">Rotaria socialis</name>
    <dbReference type="NCBI Taxonomy" id="392032"/>
    <lineage>
        <taxon>Eukaryota</taxon>
        <taxon>Metazoa</taxon>
        <taxon>Spiralia</taxon>
        <taxon>Gnathifera</taxon>
        <taxon>Rotifera</taxon>
        <taxon>Eurotatoria</taxon>
        <taxon>Bdelloidea</taxon>
        <taxon>Philodinida</taxon>
        <taxon>Philodinidae</taxon>
        <taxon>Rotaria</taxon>
    </lineage>
</organism>
<dbReference type="EMBL" id="CAJOBR010088574">
    <property type="protein sequence ID" value="CAF5136849.1"/>
    <property type="molecule type" value="Genomic_DNA"/>
</dbReference>